<keyword evidence="9" id="KW-1185">Reference proteome</keyword>
<gene>
    <name evidence="8" type="ORF">MNEG_1661</name>
</gene>
<evidence type="ECO:0000313" key="9">
    <source>
        <dbReference type="Proteomes" id="UP000054498"/>
    </source>
</evidence>
<dbReference type="PANTHER" id="PTHR13367">
    <property type="entry name" value="UBIQUITIN THIOESTERASE"/>
    <property type="match status" value="1"/>
</dbReference>
<dbReference type="InterPro" id="IPR051346">
    <property type="entry name" value="OTU_Deubiquitinase"/>
</dbReference>
<protein>
    <recommendedName>
        <fullName evidence="2">ubiquitinyl hydrolase 1</fullName>
        <ecNumber evidence="2">3.4.19.12</ecNumber>
    </recommendedName>
</protein>
<accession>A0A0D2N193</accession>
<dbReference type="PANTHER" id="PTHR13367:SF33">
    <property type="entry name" value="P-LOOP CONTAINING NUCLEOSIDE TRIPHOSPHATE HYDROLASE PROTEIN"/>
    <property type="match status" value="1"/>
</dbReference>
<feature type="compositionally biased region" description="Low complexity" evidence="7">
    <location>
        <begin position="281"/>
        <end position="292"/>
    </location>
</feature>
<evidence type="ECO:0000256" key="6">
    <source>
        <dbReference type="ARBA" id="ARBA00022807"/>
    </source>
</evidence>
<dbReference type="EC" id="3.4.19.12" evidence="2"/>
<proteinExistence type="predicted"/>
<dbReference type="Proteomes" id="UP000054498">
    <property type="component" value="Unassembled WGS sequence"/>
</dbReference>
<dbReference type="KEGG" id="mng:MNEG_1661"/>
<name>A0A0D2N193_9CHLO</name>
<dbReference type="STRING" id="145388.A0A0D2N193"/>
<keyword evidence="5" id="KW-0378">Hydrolase</keyword>
<evidence type="ECO:0000256" key="2">
    <source>
        <dbReference type="ARBA" id="ARBA00012759"/>
    </source>
</evidence>
<evidence type="ECO:0000256" key="3">
    <source>
        <dbReference type="ARBA" id="ARBA00022670"/>
    </source>
</evidence>
<evidence type="ECO:0000256" key="7">
    <source>
        <dbReference type="SAM" id="MobiDB-lite"/>
    </source>
</evidence>
<dbReference type="GO" id="GO:0004843">
    <property type="term" value="F:cysteine-type deubiquitinase activity"/>
    <property type="evidence" value="ECO:0007669"/>
    <property type="project" value="UniProtKB-EC"/>
</dbReference>
<evidence type="ECO:0000256" key="1">
    <source>
        <dbReference type="ARBA" id="ARBA00000707"/>
    </source>
</evidence>
<keyword evidence="4" id="KW-0833">Ubl conjugation pathway</keyword>
<evidence type="ECO:0000256" key="5">
    <source>
        <dbReference type="ARBA" id="ARBA00022801"/>
    </source>
</evidence>
<reference evidence="8 9" key="1">
    <citation type="journal article" date="2013" name="BMC Genomics">
        <title>Reconstruction of the lipid metabolism for the microalga Monoraphidium neglectum from its genome sequence reveals characteristics suitable for biofuel production.</title>
        <authorList>
            <person name="Bogen C."/>
            <person name="Al-Dilaimi A."/>
            <person name="Albersmeier A."/>
            <person name="Wichmann J."/>
            <person name="Grundmann M."/>
            <person name="Rupp O."/>
            <person name="Lauersen K.J."/>
            <person name="Blifernez-Klassen O."/>
            <person name="Kalinowski J."/>
            <person name="Goesmann A."/>
            <person name="Mussgnug J.H."/>
            <person name="Kruse O."/>
        </authorList>
    </citation>
    <scope>NUCLEOTIDE SEQUENCE [LARGE SCALE GENOMIC DNA]</scope>
    <source>
        <strain evidence="8 9">SAG 48.87</strain>
    </source>
</reference>
<comment type="catalytic activity">
    <reaction evidence="1">
        <text>Thiol-dependent hydrolysis of ester, thioester, amide, peptide and isopeptide bonds formed by the C-terminal Gly of ubiquitin (a 76-residue protein attached to proteins as an intracellular targeting signal).</text>
        <dbReference type="EC" id="3.4.19.12"/>
    </reaction>
</comment>
<dbReference type="GeneID" id="25734386"/>
<dbReference type="GO" id="GO:0006508">
    <property type="term" value="P:proteolysis"/>
    <property type="evidence" value="ECO:0007669"/>
    <property type="project" value="UniProtKB-KW"/>
</dbReference>
<evidence type="ECO:0000313" key="8">
    <source>
        <dbReference type="EMBL" id="KIZ06297.1"/>
    </source>
</evidence>
<dbReference type="EMBL" id="KK100391">
    <property type="protein sequence ID" value="KIZ06297.1"/>
    <property type="molecule type" value="Genomic_DNA"/>
</dbReference>
<sequence>MRATDGKMLDLLLRQPLQEGAVTELAQEDGEPMWAALLSVAASGPFDALLDTGALLASAGVSMQEIVKHVFKLLQDNGLVGARFRGVTYFDDRHRCWLVADVAGRRLARHESPLPEAETFVIYDDARCRGADLKLRPDAVGLVTLGPGLCKDKLMQGAGRLRRLMHGTQSVRYAAPPDVAAKIRATCGLDPPAALGAVHVMEWVMLNTVQANQAGVLEWAEQGSHYALTLGAPERALQPELLELQDFYSDGRRRQPAPSIVQRRTRHAAAERERGRRVQDGDGTPAAADTDAAARAVLSEVERRGALMGEGMEVLSSLRGLADGGAEEEVERDLRAAAGLERLPDAIAGTLALAPRELAGLPWSGRVWCTRNFLRAADLAPGGAANGYLRPPESALALQSGDLVLLSEREADAILREMRRAARPPASLLSVPFVQRAFERGEAAPLLACGAAAAGAAAGAVAGGVGAAELASARLFAGATFYGGREGVVFGALCRLVAGGQTALVEDMIAARARSERFSRSDAEAACDCGALP</sequence>
<evidence type="ECO:0000256" key="4">
    <source>
        <dbReference type="ARBA" id="ARBA00022786"/>
    </source>
</evidence>
<keyword evidence="6" id="KW-0788">Thiol protease</keyword>
<organism evidence="8 9">
    <name type="scientific">Monoraphidium neglectum</name>
    <dbReference type="NCBI Taxonomy" id="145388"/>
    <lineage>
        <taxon>Eukaryota</taxon>
        <taxon>Viridiplantae</taxon>
        <taxon>Chlorophyta</taxon>
        <taxon>core chlorophytes</taxon>
        <taxon>Chlorophyceae</taxon>
        <taxon>CS clade</taxon>
        <taxon>Sphaeropleales</taxon>
        <taxon>Selenastraceae</taxon>
        <taxon>Monoraphidium</taxon>
    </lineage>
</organism>
<keyword evidence="3" id="KW-0645">Protease</keyword>
<dbReference type="RefSeq" id="XP_013905316.1">
    <property type="nucleotide sequence ID" value="XM_014049862.1"/>
</dbReference>
<dbReference type="AlphaFoldDB" id="A0A0D2N193"/>
<dbReference type="OrthoDB" id="4866634at2759"/>
<feature type="region of interest" description="Disordered" evidence="7">
    <location>
        <begin position="248"/>
        <end position="292"/>
    </location>
</feature>
<feature type="compositionally biased region" description="Basic and acidic residues" evidence="7">
    <location>
        <begin position="268"/>
        <end position="280"/>
    </location>
</feature>